<dbReference type="KEGG" id="xya:ET471_09755"/>
<evidence type="ECO:0000313" key="2">
    <source>
        <dbReference type="Proteomes" id="UP000292118"/>
    </source>
</evidence>
<accession>A0A4P6F347</accession>
<dbReference type="AlphaFoldDB" id="A0A4P6F347"/>
<keyword evidence="2" id="KW-1185">Reference proteome</keyword>
<dbReference type="EMBL" id="CP035493">
    <property type="protein sequence ID" value="QAY70280.1"/>
    <property type="molecule type" value="Genomic_DNA"/>
</dbReference>
<dbReference type="Proteomes" id="UP000292118">
    <property type="component" value="Chromosome"/>
</dbReference>
<evidence type="ECO:0000313" key="1">
    <source>
        <dbReference type="EMBL" id="QAY70280.1"/>
    </source>
</evidence>
<dbReference type="OrthoDB" id="73061at2"/>
<protein>
    <submittedName>
        <fullName evidence="1">CopG family transcriptional regulator</fullName>
    </submittedName>
</protein>
<name>A0A4P6F347_9MICO</name>
<gene>
    <name evidence="1" type="ORF">ET471_09755</name>
</gene>
<sequence length="80" mass="8730">MKPAIFLPDELGERFDAVAKAHNMNRSEFFQRAGTLYADALERDDKTARINDAVDFVGAQTAAAAAASARALIDTGAWEW</sequence>
<dbReference type="RefSeq" id="WP_129187888.1">
    <property type="nucleotide sequence ID" value="NZ_CP035493.1"/>
</dbReference>
<proteinExistence type="predicted"/>
<reference evidence="1 2" key="1">
    <citation type="submission" date="2019-01" db="EMBL/GenBank/DDBJ databases">
        <title>Genome sequencing of strain FW10M-9.</title>
        <authorList>
            <person name="Heo J."/>
            <person name="Kim S.-J."/>
            <person name="Kim J.-S."/>
            <person name="Hong S.-B."/>
            <person name="Kwon S.-W."/>
        </authorList>
    </citation>
    <scope>NUCLEOTIDE SEQUENCE [LARGE SCALE GENOMIC DNA]</scope>
    <source>
        <strain evidence="1 2">FW10M-9</strain>
    </source>
</reference>
<organism evidence="1 2">
    <name type="scientific">Xylanimonas protaetiae</name>
    <dbReference type="NCBI Taxonomy" id="2509457"/>
    <lineage>
        <taxon>Bacteria</taxon>
        <taxon>Bacillati</taxon>
        <taxon>Actinomycetota</taxon>
        <taxon>Actinomycetes</taxon>
        <taxon>Micrococcales</taxon>
        <taxon>Promicromonosporaceae</taxon>
        <taxon>Xylanimonas</taxon>
    </lineage>
</organism>